<dbReference type="PANTHER" id="PTHR13255">
    <property type="entry name" value="ATAXIN-10"/>
    <property type="match status" value="1"/>
</dbReference>
<evidence type="ECO:0000256" key="5">
    <source>
        <dbReference type="ARBA" id="ARBA00045173"/>
    </source>
</evidence>
<dbReference type="AlphaFoldDB" id="A0A1B6CUR9"/>
<dbReference type="Pfam" id="PF09759">
    <property type="entry name" value="Atx10homo_assoc"/>
    <property type="match status" value="1"/>
</dbReference>
<feature type="non-terminal residue" evidence="7">
    <location>
        <position position="402"/>
    </location>
</feature>
<dbReference type="InterPro" id="IPR016024">
    <property type="entry name" value="ARM-type_fold"/>
</dbReference>
<organism evidence="7">
    <name type="scientific">Clastoptera arizonana</name>
    <name type="common">Arizona spittle bug</name>
    <dbReference type="NCBI Taxonomy" id="38151"/>
    <lineage>
        <taxon>Eukaryota</taxon>
        <taxon>Metazoa</taxon>
        <taxon>Ecdysozoa</taxon>
        <taxon>Arthropoda</taxon>
        <taxon>Hexapoda</taxon>
        <taxon>Insecta</taxon>
        <taxon>Pterygota</taxon>
        <taxon>Neoptera</taxon>
        <taxon>Paraneoptera</taxon>
        <taxon>Hemiptera</taxon>
        <taxon>Auchenorrhyncha</taxon>
        <taxon>Cercopoidea</taxon>
        <taxon>Clastopteridae</taxon>
        <taxon>Clastoptera</taxon>
    </lineage>
</organism>
<dbReference type="EMBL" id="GEDC01020134">
    <property type="protein sequence ID" value="JAS17164.1"/>
    <property type="molecule type" value="Transcribed_RNA"/>
</dbReference>
<dbReference type="InterPro" id="IPR011989">
    <property type="entry name" value="ARM-like"/>
</dbReference>
<gene>
    <name evidence="7" type="ORF">g.4617</name>
</gene>
<name>A0A1B6CUR9_9HEMI</name>
<dbReference type="InterPro" id="IPR051374">
    <property type="entry name" value="Ataxin-10/CTR86_families"/>
</dbReference>
<comment type="similarity">
    <text evidence="1">Belongs to the ataxin-10 family.</text>
</comment>
<protein>
    <recommendedName>
        <fullName evidence="2">Ataxin-10</fullName>
    </recommendedName>
</protein>
<dbReference type="SUPFAM" id="SSF48371">
    <property type="entry name" value="ARM repeat"/>
    <property type="match status" value="1"/>
</dbReference>
<proteinExistence type="inferred from homology"/>
<evidence type="ECO:0000259" key="6">
    <source>
        <dbReference type="Pfam" id="PF09759"/>
    </source>
</evidence>
<dbReference type="Gene3D" id="1.25.10.10">
    <property type="entry name" value="Leucine-rich Repeat Variant"/>
    <property type="match status" value="2"/>
</dbReference>
<reference evidence="7" key="1">
    <citation type="submission" date="2015-12" db="EMBL/GenBank/DDBJ databases">
        <title>De novo transcriptome assembly of four potential Pierce s Disease insect vectors from Arizona vineyards.</title>
        <authorList>
            <person name="Tassone E.E."/>
        </authorList>
    </citation>
    <scope>NUCLEOTIDE SEQUENCE</scope>
</reference>
<evidence type="ECO:0000256" key="4">
    <source>
        <dbReference type="ARBA" id="ARBA00023306"/>
    </source>
</evidence>
<dbReference type="PANTHER" id="PTHR13255:SF0">
    <property type="entry name" value="ATAXIN-10"/>
    <property type="match status" value="1"/>
</dbReference>
<evidence type="ECO:0000256" key="3">
    <source>
        <dbReference type="ARBA" id="ARBA00022618"/>
    </source>
</evidence>
<comment type="function">
    <text evidence="5">May play a role in the regulation of cytokinesis. May play a role in signaling by stimulating protein glycosylation. Induces neuritogenesis by activating the Ras-MAP kinase pathway and is necessary for the survival of cerebellar neurons. Does not appear to play a major role in ciliogenesis.</text>
</comment>
<sequence length="402" mass="45565">MDSAEALHDIVNYDEFDYKEIAECFRNLRNACASDKSVQKALGTDTMAVMDTCKVFTKIMSEPKSDDGTLVLRLGVQFLGNLTVKNKDNQNIVWSQCTNKIRELINYEDSKLADFSLMILYNIILENHEILVAVMEDTELIDSIVKNMLNDCEFALYITDYLVIQNEFHTFYKKYPTKVKLCCLESIENNLKEDDKKVPTITIEHLAKEFTTSSDCILKTVSQYVETIDPQLVAKQLDILTCASSHSPYHEVLQRDSVLMINCAFLLRSIHNTGKEGNNCFTPVQKLSEVTNESSELQKHPAYGFKANLVRILGNLCWKNKQLQDKIRELECIPILLDCCNIDAKNPFIIQNVVFAVRNLCENNLENQAFISSMTKQGFASSAVLTELGITLDSDSGDNKVN</sequence>
<feature type="domain" description="Ataxin-10" evidence="6">
    <location>
        <begin position="305"/>
        <end position="397"/>
    </location>
</feature>
<evidence type="ECO:0000313" key="7">
    <source>
        <dbReference type="EMBL" id="JAS17164.1"/>
    </source>
</evidence>
<dbReference type="GO" id="GO:0005829">
    <property type="term" value="C:cytosol"/>
    <property type="evidence" value="ECO:0007669"/>
    <property type="project" value="TreeGrafter"/>
</dbReference>
<dbReference type="GO" id="GO:0031175">
    <property type="term" value="P:neuron projection development"/>
    <property type="evidence" value="ECO:0007669"/>
    <property type="project" value="TreeGrafter"/>
</dbReference>
<dbReference type="GO" id="GO:0051301">
    <property type="term" value="P:cell division"/>
    <property type="evidence" value="ECO:0007669"/>
    <property type="project" value="UniProtKB-KW"/>
</dbReference>
<keyword evidence="4" id="KW-0131">Cell cycle</keyword>
<dbReference type="InterPro" id="IPR019156">
    <property type="entry name" value="Ataxin-10_domain"/>
</dbReference>
<evidence type="ECO:0000256" key="2">
    <source>
        <dbReference type="ARBA" id="ARBA00018804"/>
    </source>
</evidence>
<evidence type="ECO:0000256" key="1">
    <source>
        <dbReference type="ARBA" id="ARBA00008384"/>
    </source>
</evidence>
<keyword evidence="3" id="KW-0132">Cell division</keyword>
<accession>A0A1B6CUR9</accession>